<proteinExistence type="predicted"/>
<reference evidence="1 2" key="1">
    <citation type="submission" date="2019-09" db="EMBL/GenBank/DDBJ databases">
        <authorList>
            <person name="Khan S.A."/>
            <person name="Jeon C.O."/>
            <person name="Chun B.H."/>
            <person name="Jeong S.E."/>
        </authorList>
    </citation>
    <scope>NUCLEOTIDE SEQUENCE [LARGE SCALE GENOMIC DNA]</scope>
    <source>
        <strain evidence="1 2">KCTC 42508</strain>
    </source>
</reference>
<accession>A0A5B2TMJ3</accession>
<evidence type="ECO:0000313" key="2">
    <source>
        <dbReference type="Proteomes" id="UP000323188"/>
    </source>
</evidence>
<dbReference type="Proteomes" id="UP000323188">
    <property type="component" value="Unassembled WGS sequence"/>
</dbReference>
<evidence type="ECO:0000313" key="1">
    <source>
        <dbReference type="EMBL" id="KAA2215731.1"/>
    </source>
</evidence>
<comment type="caution">
    <text evidence="1">The sequence shown here is derived from an EMBL/GenBank/DDBJ whole genome shotgun (WGS) entry which is preliminary data.</text>
</comment>
<gene>
    <name evidence="1" type="ORF">F0361_16170</name>
</gene>
<protein>
    <submittedName>
        <fullName evidence="1">Uncharacterized protein</fullName>
    </submittedName>
</protein>
<dbReference type="AlphaFoldDB" id="A0A5B2TMJ3"/>
<dbReference type="RefSeq" id="WP_154920338.1">
    <property type="nucleotide sequence ID" value="NZ_VUOE01000003.1"/>
</dbReference>
<dbReference type="EMBL" id="VUOE01000003">
    <property type="protein sequence ID" value="KAA2215731.1"/>
    <property type="molecule type" value="Genomic_DNA"/>
</dbReference>
<name>A0A5B2TMJ3_9FLAO</name>
<organism evidence="1 2">
    <name type="scientific">Maribacter flavus</name>
    <dbReference type="NCBI Taxonomy" id="1658664"/>
    <lineage>
        <taxon>Bacteria</taxon>
        <taxon>Pseudomonadati</taxon>
        <taxon>Bacteroidota</taxon>
        <taxon>Flavobacteriia</taxon>
        <taxon>Flavobacteriales</taxon>
        <taxon>Flavobacteriaceae</taxon>
        <taxon>Maribacter</taxon>
    </lineage>
</organism>
<sequence length="172" mass="20497">MSLLIFTSCIPIRIAPSIRDYTISKGKKFKRQLPRRQMYIFEDPKQANEFYNYIIIKYSLNDVDVWLDVPFTIDDKEFLFSFYEVEIPTKTVNLVPLAIDGVLHSAEIDPVMDTLYETRKGNWYIGIEVYDANDKDCLMEDFEYRKDIIEYLSLLKNEYLATHNYNEVLFKR</sequence>